<dbReference type="InterPro" id="IPR004839">
    <property type="entry name" value="Aminotransferase_I/II_large"/>
</dbReference>
<dbReference type="GO" id="GO:0005737">
    <property type="term" value="C:cytoplasm"/>
    <property type="evidence" value="ECO:0007669"/>
    <property type="project" value="TreeGrafter"/>
</dbReference>
<dbReference type="Pfam" id="PF00155">
    <property type="entry name" value="Aminotran_1_2"/>
    <property type="match status" value="1"/>
</dbReference>
<dbReference type="NCBIfam" id="NF009079">
    <property type="entry name" value="PRK12414.1"/>
    <property type="match status" value="1"/>
</dbReference>
<dbReference type="Gene3D" id="3.90.1150.10">
    <property type="entry name" value="Aspartate Aminotransferase, domain 1"/>
    <property type="match status" value="1"/>
</dbReference>
<dbReference type="Gene3D" id="3.40.640.10">
    <property type="entry name" value="Type I PLP-dependent aspartate aminotransferase-like (Major domain)"/>
    <property type="match status" value="1"/>
</dbReference>
<name>A0A5C8Z2W7_9GAMM</name>
<dbReference type="OrthoDB" id="9763453at2"/>
<evidence type="ECO:0000256" key="5">
    <source>
        <dbReference type="ARBA" id="ARBA00022898"/>
    </source>
</evidence>
<evidence type="ECO:0000256" key="2">
    <source>
        <dbReference type="ARBA" id="ARBA00007441"/>
    </source>
</evidence>
<sequence length="388" mass="43478">MVDTPIHVPSKLDDVGTTIFSVIAELSDQHKAINLAQGAPSFDCDPRLIELTHEAMRRGDNQYSPMAGVLALRQQVSDKIAQLYQHRYRPEDEVLITASASQGLYIAISALVHAGDEVIYLEPCFDSYAPIVRMQGATPIGIKLKVPDFSVDWQQVAEHITPKTRMIILNSPHNPTGMVFSQQDLECLNNLTKNSNILILSDEVYEHTLFDNKKHLSMSTHKELAQRSVVVTSFGKTFHVTGWRVGCCVAPEPIMKELMKVHQFLMFAADTPMQYAFSEYLKEPEHYLGLAQLYQKKRDLMLSLLEQGPFKALPSAGSFFVLLSYGHLSQEADSEIVKRLIQEAGVATIPLSAFYSDSTDNKFIRLAFCKKDEEIIRGVEALNAFKLG</sequence>
<evidence type="ECO:0000256" key="1">
    <source>
        <dbReference type="ARBA" id="ARBA00001933"/>
    </source>
</evidence>
<dbReference type="InterPro" id="IPR015424">
    <property type="entry name" value="PyrdxlP-dep_Trfase"/>
</dbReference>
<evidence type="ECO:0000259" key="6">
    <source>
        <dbReference type="Pfam" id="PF00155"/>
    </source>
</evidence>
<keyword evidence="5" id="KW-0663">Pyridoxal phosphate</keyword>
<dbReference type="CDD" id="cd00609">
    <property type="entry name" value="AAT_like"/>
    <property type="match status" value="1"/>
</dbReference>
<dbReference type="NCBIfam" id="NF006569">
    <property type="entry name" value="PRK09082.1"/>
    <property type="match status" value="1"/>
</dbReference>
<reference evidence="7 8" key="1">
    <citation type="submission" date="2019-07" db="EMBL/GenBank/DDBJ databases">
        <title>Reinekea sp. strain SSH23 genome sequencing and assembly.</title>
        <authorList>
            <person name="Kim I."/>
        </authorList>
    </citation>
    <scope>NUCLEOTIDE SEQUENCE [LARGE SCALE GENOMIC DNA]</scope>
    <source>
        <strain evidence="7 8">SSH23</strain>
    </source>
</reference>
<dbReference type="FunFam" id="3.40.640.10:FF:000033">
    <property type="entry name" value="Aspartate aminotransferase"/>
    <property type="match status" value="1"/>
</dbReference>
<organism evidence="7 8">
    <name type="scientific">Reinekea thalattae</name>
    <dbReference type="NCBI Taxonomy" id="2593301"/>
    <lineage>
        <taxon>Bacteria</taxon>
        <taxon>Pseudomonadati</taxon>
        <taxon>Pseudomonadota</taxon>
        <taxon>Gammaproteobacteria</taxon>
        <taxon>Oceanospirillales</taxon>
        <taxon>Saccharospirillaceae</taxon>
        <taxon>Reinekea</taxon>
    </lineage>
</organism>
<dbReference type="InterPro" id="IPR015421">
    <property type="entry name" value="PyrdxlP-dep_Trfase_major"/>
</dbReference>
<evidence type="ECO:0000313" key="7">
    <source>
        <dbReference type="EMBL" id="TXR51897.1"/>
    </source>
</evidence>
<proteinExistence type="inferred from homology"/>
<comment type="similarity">
    <text evidence="2">Belongs to the class-I pyridoxal-phosphate-dependent aminotransferase family.</text>
</comment>
<feature type="domain" description="Aminotransferase class I/classII large" evidence="6">
    <location>
        <begin position="32"/>
        <end position="382"/>
    </location>
</feature>
<evidence type="ECO:0000256" key="4">
    <source>
        <dbReference type="ARBA" id="ARBA00022679"/>
    </source>
</evidence>
<keyword evidence="4 7" id="KW-0808">Transferase</keyword>
<dbReference type="AlphaFoldDB" id="A0A5C8Z2W7"/>
<dbReference type="SUPFAM" id="SSF53383">
    <property type="entry name" value="PLP-dependent transferases"/>
    <property type="match status" value="1"/>
</dbReference>
<protein>
    <submittedName>
        <fullName evidence="7">Aminotransferase class I/II-fold pyridoxal phosphate-dependent enzyme</fullName>
    </submittedName>
</protein>
<dbReference type="InterPro" id="IPR051326">
    <property type="entry name" value="Kynurenine-oxoglutarate_AT"/>
</dbReference>
<dbReference type="PANTHER" id="PTHR43807:SF20">
    <property type="entry name" value="FI04487P"/>
    <property type="match status" value="1"/>
</dbReference>
<keyword evidence="3 7" id="KW-0032">Aminotransferase</keyword>
<dbReference type="Proteomes" id="UP000321764">
    <property type="component" value="Unassembled WGS sequence"/>
</dbReference>
<dbReference type="GO" id="GO:0030170">
    <property type="term" value="F:pyridoxal phosphate binding"/>
    <property type="evidence" value="ECO:0007669"/>
    <property type="project" value="InterPro"/>
</dbReference>
<evidence type="ECO:0000313" key="8">
    <source>
        <dbReference type="Proteomes" id="UP000321764"/>
    </source>
</evidence>
<dbReference type="PANTHER" id="PTHR43807">
    <property type="entry name" value="FI04487P"/>
    <property type="match status" value="1"/>
</dbReference>
<comment type="caution">
    <text evidence="7">The sequence shown here is derived from an EMBL/GenBank/DDBJ whole genome shotgun (WGS) entry which is preliminary data.</text>
</comment>
<keyword evidence="8" id="KW-1185">Reference proteome</keyword>
<evidence type="ECO:0000256" key="3">
    <source>
        <dbReference type="ARBA" id="ARBA00022576"/>
    </source>
</evidence>
<comment type="cofactor">
    <cofactor evidence="1">
        <name>pyridoxal 5'-phosphate</name>
        <dbReference type="ChEBI" id="CHEBI:597326"/>
    </cofactor>
</comment>
<dbReference type="GO" id="GO:0016212">
    <property type="term" value="F:kynurenine-oxoglutarate transaminase activity"/>
    <property type="evidence" value="ECO:0007669"/>
    <property type="project" value="TreeGrafter"/>
</dbReference>
<gene>
    <name evidence="7" type="ORF">FME95_10755</name>
</gene>
<dbReference type="EMBL" id="VKAD01000002">
    <property type="protein sequence ID" value="TXR51897.1"/>
    <property type="molecule type" value="Genomic_DNA"/>
</dbReference>
<dbReference type="InterPro" id="IPR015422">
    <property type="entry name" value="PyrdxlP-dep_Trfase_small"/>
</dbReference>
<dbReference type="RefSeq" id="WP_147714494.1">
    <property type="nucleotide sequence ID" value="NZ_VKAD01000002.1"/>
</dbReference>
<accession>A0A5C8Z2W7</accession>